<dbReference type="GO" id="GO:0000155">
    <property type="term" value="F:phosphorelay sensor kinase activity"/>
    <property type="evidence" value="ECO:0007669"/>
    <property type="project" value="InterPro"/>
</dbReference>
<dbReference type="InterPro" id="IPR004358">
    <property type="entry name" value="Sig_transdc_His_kin-like_C"/>
</dbReference>
<dbReference type="PROSITE" id="PS50109">
    <property type="entry name" value="HIS_KIN"/>
    <property type="match status" value="1"/>
</dbReference>
<keyword evidence="6" id="KW-1185">Reference proteome</keyword>
<dbReference type="PANTHER" id="PTHR43102">
    <property type="entry name" value="SLR1143 PROTEIN"/>
    <property type="match status" value="1"/>
</dbReference>
<name>A0A975G970_9BACT</name>
<accession>A0A975G970</accession>
<evidence type="ECO:0000256" key="3">
    <source>
        <dbReference type="ARBA" id="ARBA00022553"/>
    </source>
</evidence>
<dbReference type="InterPro" id="IPR029016">
    <property type="entry name" value="GAF-like_dom_sf"/>
</dbReference>
<dbReference type="Gene3D" id="3.30.450.40">
    <property type="match status" value="1"/>
</dbReference>
<evidence type="ECO:0000256" key="1">
    <source>
        <dbReference type="ARBA" id="ARBA00000085"/>
    </source>
</evidence>
<dbReference type="CDD" id="cd00082">
    <property type="entry name" value="HisKA"/>
    <property type="match status" value="1"/>
</dbReference>
<keyword evidence="3" id="KW-0597">Phosphoprotein</keyword>
<comment type="catalytic activity">
    <reaction evidence="1">
        <text>ATP + protein L-histidine = ADP + protein N-phospho-L-histidine.</text>
        <dbReference type="EC" id="2.7.13.3"/>
    </reaction>
</comment>
<dbReference type="SMART" id="SM00065">
    <property type="entry name" value="GAF"/>
    <property type="match status" value="1"/>
</dbReference>
<feature type="domain" description="Histidine kinase" evidence="4">
    <location>
        <begin position="173"/>
        <end position="390"/>
    </location>
</feature>
<evidence type="ECO:0000256" key="2">
    <source>
        <dbReference type="ARBA" id="ARBA00012438"/>
    </source>
</evidence>
<evidence type="ECO:0000259" key="4">
    <source>
        <dbReference type="PROSITE" id="PS50109"/>
    </source>
</evidence>
<dbReference type="InterPro" id="IPR036097">
    <property type="entry name" value="HisK_dim/P_sf"/>
</dbReference>
<dbReference type="Gene3D" id="3.30.565.10">
    <property type="entry name" value="Histidine kinase-like ATPase, C-terminal domain"/>
    <property type="match status" value="1"/>
</dbReference>
<dbReference type="EMBL" id="CP073100">
    <property type="protein sequence ID" value="QUE51020.1"/>
    <property type="molecule type" value="Genomic_DNA"/>
</dbReference>
<dbReference type="SMART" id="SM00388">
    <property type="entry name" value="HisKA"/>
    <property type="match status" value="1"/>
</dbReference>
<dbReference type="Pfam" id="PF00512">
    <property type="entry name" value="HisKA"/>
    <property type="match status" value="1"/>
</dbReference>
<dbReference type="InterPro" id="IPR036890">
    <property type="entry name" value="HATPase_C_sf"/>
</dbReference>
<dbReference type="InterPro" id="IPR003018">
    <property type="entry name" value="GAF"/>
</dbReference>
<dbReference type="InterPro" id="IPR003594">
    <property type="entry name" value="HATPase_dom"/>
</dbReference>
<reference evidence="5" key="1">
    <citation type="submission" date="2021-04" db="EMBL/GenBank/DDBJ databases">
        <title>Luteolibacter sp. 32A isolated from the skin of an Anderson's salamander (Ambystoma andersonii).</title>
        <authorList>
            <person name="Spergser J."/>
            <person name="Busse H.-J."/>
        </authorList>
    </citation>
    <scope>NUCLEOTIDE SEQUENCE</scope>
    <source>
        <strain evidence="5">32A</strain>
    </source>
</reference>
<dbReference type="Proteomes" id="UP000676169">
    <property type="component" value="Chromosome"/>
</dbReference>
<dbReference type="InterPro" id="IPR005467">
    <property type="entry name" value="His_kinase_dom"/>
</dbReference>
<dbReference type="AlphaFoldDB" id="A0A975G970"/>
<dbReference type="CDD" id="cd00075">
    <property type="entry name" value="HATPase"/>
    <property type="match status" value="1"/>
</dbReference>
<dbReference type="Pfam" id="PF01590">
    <property type="entry name" value="GAF"/>
    <property type="match status" value="1"/>
</dbReference>
<keyword evidence="5" id="KW-0418">Kinase</keyword>
<dbReference type="Pfam" id="PF02518">
    <property type="entry name" value="HATPase_c"/>
    <property type="match status" value="1"/>
</dbReference>
<dbReference type="RefSeq" id="WP_211631159.1">
    <property type="nucleotide sequence ID" value="NZ_CP073100.1"/>
</dbReference>
<dbReference type="KEGG" id="lamb:KBB96_19460"/>
<gene>
    <name evidence="5" type="ORF">KBB96_19460</name>
</gene>
<keyword evidence="5" id="KW-0808">Transferase</keyword>
<dbReference type="PANTHER" id="PTHR43102:SF2">
    <property type="entry name" value="GAF DOMAIN-CONTAINING PROTEIN"/>
    <property type="match status" value="1"/>
</dbReference>
<sequence length="390" mass="42621">MHCVSPLNDPVRLAALKATRLLDSPPEEEFDRITRLAARMVGAPVCLVSLVDDARQFFKSATGLPAEVRETPLSHSFCQYAVTSRQRLKIEDARSDPRVADNGAVHDLGVIAYLGFPLAGEDGTVWGSFCVIDTKPRQWTAEEEVTVGEFAAIVANLIELRRTSNRLVNLIEVLAHDLKNPLSGVRMIAGLLHEKNAELPSGCRPLVDSLTADTNRALELIGNVVGRSRRSFDPQPASPTRVKLAEFFAEMGERFHTALTRKSILLFTELHPEDAALDIDRWALGHIVDNLVSNAIKFSAPESAIAVHALASPSRITIEIHDQGPGFTVEDLTHLYQRYARLSARPTDGEDSTGLGLSLVKRLVDQANGQIECLSKPGVGTTFRLAFPAP</sequence>
<proteinExistence type="predicted"/>
<dbReference type="SUPFAM" id="SSF47384">
    <property type="entry name" value="Homodimeric domain of signal transducing histidine kinase"/>
    <property type="match status" value="1"/>
</dbReference>
<evidence type="ECO:0000313" key="6">
    <source>
        <dbReference type="Proteomes" id="UP000676169"/>
    </source>
</evidence>
<dbReference type="SUPFAM" id="SSF55874">
    <property type="entry name" value="ATPase domain of HSP90 chaperone/DNA topoisomerase II/histidine kinase"/>
    <property type="match status" value="1"/>
</dbReference>
<dbReference type="InterPro" id="IPR003661">
    <property type="entry name" value="HisK_dim/P_dom"/>
</dbReference>
<dbReference type="SMART" id="SM00387">
    <property type="entry name" value="HATPase_c"/>
    <property type="match status" value="1"/>
</dbReference>
<evidence type="ECO:0000313" key="5">
    <source>
        <dbReference type="EMBL" id="QUE51020.1"/>
    </source>
</evidence>
<dbReference type="EC" id="2.7.13.3" evidence="2"/>
<dbReference type="PRINTS" id="PR00344">
    <property type="entry name" value="BCTRLSENSOR"/>
</dbReference>
<protein>
    <recommendedName>
        <fullName evidence="2">histidine kinase</fullName>
        <ecNumber evidence="2">2.7.13.3</ecNumber>
    </recommendedName>
</protein>
<organism evidence="5 6">
    <name type="scientific">Luteolibacter ambystomatis</name>
    <dbReference type="NCBI Taxonomy" id="2824561"/>
    <lineage>
        <taxon>Bacteria</taxon>
        <taxon>Pseudomonadati</taxon>
        <taxon>Verrucomicrobiota</taxon>
        <taxon>Verrucomicrobiia</taxon>
        <taxon>Verrucomicrobiales</taxon>
        <taxon>Verrucomicrobiaceae</taxon>
        <taxon>Luteolibacter</taxon>
    </lineage>
</organism>
<dbReference type="Gene3D" id="1.10.287.130">
    <property type="match status" value="1"/>
</dbReference>
<dbReference type="SUPFAM" id="SSF55781">
    <property type="entry name" value="GAF domain-like"/>
    <property type="match status" value="1"/>
</dbReference>